<reference evidence="7 8" key="1">
    <citation type="submission" date="2019-02" db="EMBL/GenBank/DDBJ databases">
        <title>Genomic Encyclopedia of Type Strains, Phase IV (KMG-IV): sequencing the most valuable type-strain genomes for metagenomic binning, comparative biology and taxonomic classification.</title>
        <authorList>
            <person name="Goeker M."/>
        </authorList>
    </citation>
    <scope>NUCLEOTIDE SEQUENCE [LARGE SCALE GENOMIC DNA]</scope>
    <source>
        <strain evidence="7 8">DSM 29486</strain>
    </source>
</reference>
<feature type="transmembrane region" description="Helical" evidence="5">
    <location>
        <begin position="104"/>
        <end position="123"/>
    </location>
</feature>
<dbReference type="EMBL" id="SGXF01000001">
    <property type="protein sequence ID" value="RZT03075.1"/>
    <property type="molecule type" value="Genomic_DNA"/>
</dbReference>
<comment type="subcellular location">
    <subcellularLocation>
        <location evidence="1">Membrane</location>
        <topology evidence="1">Multi-pass membrane protein</topology>
    </subcellularLocation>
</comment>
<keyword evidence="4 5" id="KW-0472">Membrane</keyword>
<dbReference type="InterPro" id="IPR044880">
    <property type="entry name" value="NCX_ion-bd_dom_sf"/>
</dbReference>
<dbReference type="Proteomes" id="UP000292927">
    <property type="component" value="Unassembled WGS sequence"/>
</dbReference>
<dbReference type="InterPro" id="IPR004481">
    <property type="entry name" value="K/Na/Ca-exchanger"/>
</dbReference>
<keyword evidence="2 5" id="KW-0812">Transmembrane</keyword>
<dbReference type="InterPro" id="IPR004837">
    <property type="entry name" value="NaCa_Exmemb"/>
</dbReference>
<organism evidence="7 8">
    <name type="scientific">Cuneatibacter caecimuris</name>
    <dbReference type="NCBI Taxonomy" id="1796618"/>
    <lineage>
        <taxon>Bacteria</taxon>
        <taxon>Bacillati</taxon>
        <taxon>Bacillota</taxon>
        <taxon>Clostridia</taxon>
        <taxon>Lachnospirales</taxon>
        <taxon>Lachnospiraceae</taxon>
        <taxon>Cuneatibacter</taxon>
    </lineage>
</organism>
<dbReference type="GO" id="GO:0006874">
    <property type="term" value="P:intracellular calcium ion homeostasis"/>
    <property type="evidence" value="ECO:0007669"/>
    <property type="project" value="TreeGrafter"/>
</dbReference>
<evidence type="ECO:0000256" key="2">
    <source>
        <dbReference type="ARBA" id="ARBA00022692"/>
    </source>
</evidence>
<protein>
    <submittedName>
        <fullName evidence="7">Cation:H+ antiporter</fullName>
    </submittedName>
</protein>
<keyword evidence="8" id="KW-1185">Reference proteome</keyword>
<name>A0A4Q7PR86_9FIRM</name>
<dbReference type="GO" id="GO:0005262">
    <property type="term" value="F:calcium channel activity"/>
    <property type="evidence" value="ECO:0007669"/>
    <property type="project" value="TreeGrafter"/>
</dbReference>
<proteinExistence type="predicted"/>
<evidence type="ECO:0000256" key="4">
    <source>
        <dbReference type="ARBA" id="ARBA00023136"/>
    </source>
</evidence>
<evidence type="ECO:0000259" key="6">
    <source>
        <dbReference type="Pfam" id="PF01699"/>
    </source>
</evidence>
<evidence type="ECO:0000313" key="7">
    <source>
        <dbReference type="EMBL" id="RZT03075.1"/>
    </source>
</evidence>
<dbReference type="OrthoDB" id="9794225at2"/>
<comment type="caution">
    <text evidence="7">The sequence shown here is derived from an EMBL/GenBank/DDBJ whole genome shotgun (WGS) entry which is preliminary data.</text>
</comment>
<keyword evidence="3 5" id="KW-1133">Transmembrane helix</keyword>
<feature type="domain" description="Sodium/calcium exchanger membrane region" evidence="6">
    <location>
        <begin position="174"/>
        <end position="314"/>
    </location>
</feature>
<evidence type="ECO:0000256" key="3">
    <source>
        <dbReference type="ARBA" id="ARBA00022989"/>
    </source>
</evidence>
<feature type="transmembrane region" description="Helical" evidence="5">
    <location>
        <begin position="299"/>
        <end position="315"/>
    </location>
</feature>
<feature type="transmembrane region" description="Helical" evidence="5">
    <location>
        <begin position="209"/>
        <end position="231"/>
    </location>
</feature>
<feature type="transmembrane region" description="Helical" evidence="5">
    <location>
        <begin position="168"/>
        <end position="189"/>
    </location>
</feature>
<feature type="transmembrane region" description="Helical" evidence="5">
    <location>
        <begin position="243"/>
        <end position="264"/>
    </location>
</feature>
<dbReference type="Gene3D" id="1.20.1420.30">
    <property type="entry name" value="NCX, central ion-binding region"/>
    <property type="match status" value="1"/>
</dbReference>
<gene>
    <name evidence="7" type="ORF">EV209_1209</name>
</gene>
<dbReference type="GO" id="GO:0005886">
    <property type="term" value="C:plasma membrane"/>
    <property type="evidence" value="ECO:0007669"/>
    <property type="project" value="TreeGrafter"/>
</dbReference>
<dbReference type="GO" id="GO:0008273">
    <property type="term" value="F:calcium, potassium:sodium antiporter activity"/>
    <property type="evidence" value="ECO:0007669"/>
    <property type="project" value="TreeGrafter"/>
</dbReference>
<evidence type="ECO:0000256" key="1">
    <source>
        <dbReference type="ARBA" id="ARBA00004141"/>
    </source>
</evidence>
<dbReference type="PANTHER" id="PTHR10846">
    <property type="entry name" value="SODIUM/POTASSIUM/CALCIUM EXCHANGER"/>
    <property type="match status" value="1"/>
</dbReference>
<feature type="transmembrane region" description="Helical" evidence="5">
    <location>
        <begin position="68"/>
        <end position="92"/>
    </location>
</feature>
<accession>A0A4Q7PR86</accession>
<dbReference type="NCBIfam" id="TIGR00367">
    <property type="entry name" value="calcium/sodium antiporter"/>
    <property type="match status" value="1"/>
</dbReference>
<sequence>MVKYLILIVGFVLLVKGADFFVEGCASIAKTLRVPTIIIGLTIVAFGTSAPEAAVSISASLRGANDIAISNVIGSNLFNLLVVVGICAVLKPMKVQSGILKREFPFSILITLVLLVLCTDQAIRGNSAQNAIGRLDGVILLALFALFVFMMIRSAMKNREELDEDYKILPVWKSLLFILGGLAGVILGGNMVVEGATDIARAFGLSETLIGLTIIALGTSLPELVTSVVAAKKGENDLALGNVIGSNIFNILLILGASSTIVQVNVGLQSLYDIIILIGVSLITYLFSLRGRQINRLEGAFMLALYGGYLAYIILR</sequence>
<feature type="transmembrane region" description="Helical" evidence="5">
    <location>
        <begin position="135"/>
        <end position="156"/>
    </location>
</feature>
<feature type="transmembrane region" description="Helical" evidence="5">
    <location>
        <begin position="270"/>
        <end position="287"/>
    </location>
</feature>
<dbReference type="AlphaFoldDB" id="A0A4Q7PR86"/>
<evidence type="ECO:0000313" key="8">
    <source>
        <dbReference type="Proteomes" id="UP000292927"/>
    </source>
</evidence>
<dbReference type="Pfam" id="PF01699">
    <property type="entry name" value="Na_Ca_ex"/>
    <property type="match status" value="2"/>
</dbReference>
<dbReference type="PANTHER" id="PTHR10846:SF8">
    <property type="entry name" value="INNER MEMBRANE PROTEIN YRBG"/>
    <property type="match status" value="1"/>
</dbReference>
<evidence type="ECO:0000256" key="5">
    <source>
        <dbReference type="SAM" id="Phobius"/>
    </source>
</evidence>
<feature type="domain" description="Sodium/calcium exchanger membrane region" evidence="6">
    <location>
        <begin position="4"/>
        <end position="152"/>
    </location>
</feature>
<dbReference type="RefSeq" id="WP_130433963.1">
    <property type="nucleotide sequence ID" value="NZ_SGXF01000001.1"/>
</dbReference>